<feature type="compositionally biased region" description="Polar residues" evidence="1">
    <location>
        <begin position="24"/>
        <end position="51"/>
    </location>
</feature>
<accession>A0ABQ8TFA9</accession>
<feature type="region of interest" description="Disordered" evidence="1">
    <location>
        <begin position="19"/>
        <end position="79"/>
    </location>
</feature>
<evidence type="ECO:0000256" key="1">
    <source>
        <dbReference type="SAM" id="MobiDB-lite"/>
    </source>
</evidence>
<sequence>MLIQTVCGSFTNLLKLRVGGKSDGTASDCSSQVSEPDCALSNQETPVNSESGGNGTESKPDKGNGTTTATPVKRDVDLEGKLNSQIDKLDSMLMKAETADISMSKQNKEMRIFLNK</sequence>
<dbReference type="Proteomes" id="UP001148838">
    <property type="component" value="Unassembled WGS sequence"/>
</dbReference>
<reference evidence="2 3" key="1">
    <citation type="journal article" date="2022" name="Allergy">
        <title>Genome assembly and annotation of Periplaneta americana reveal a comprehensive cockroach allergen profile.</title>
        <authorList>
            <person name="Wang L."/>
            <person name="Xiong Q."/>
            <person name="Saelim N."/>
            <person name="Wang L."/>
            <person name="Nong W."/>
            <person name="Wan A.T."/>
            <person name="Shi M."/>
            <person name="Liu X."/>
            <person name="Cao Q."/>
            <person name="Hui J.H.L."/>
            <person name="Sookrung N."/>
            <person name="Leung T.F."/>
            <person name="Tungtrongchitr A."/>
            <person name="Tsui S.K.W."/>
        </authorList>
    </citation>
    <scope>NUCLEOTIDE SEQUENCE [LARGE SCALE GENOMIC DNA]</scope>
    <source>
        <strain evidence="2">PWHHKU_190912</strain>
    </source>
</reference>
<dbReference type="EMBL" id="JAJSOF020000011">
    <property type="protein sequence ID" value="KAJ4445239.1"/>
    <property type="molecule type" value="Genomic_DNA"/>
</dbReference>
<protein>
    <submittedName>
        <fullName evidence="2">Uncharacterized protein</fullName>
    </submittedName>
</protein>
<comment type="caution">
    <text evidence="2">The sequence shown here is derived from an EMBL/GenBank/DDBJ whole genome shotgun (WGS) entry which is preliminary data.</text>
</comment>
<evidence type="ECO:0000313" key="2">
    <source>
        <dbReference type="EMBL" id="KAJ4445239.1"/>
    </source>
</evidence>
<keyword evidence="3" id="KW-1185">Reference proteome</keyword>
<proteinExistence type="predicted"/>
<evidence type="ECO:0000313" key="3">
    <source>
        <dbReference type="Proteomes" id="UP001148838"/>
    </source>
</evidence>
<name>A0ABQ8TFA9_PERAM</name>
<organism evidence="2 3">
    <name type="scientific">Periplaneta americana</name>
    <name type="common">American cockroach</name>
    <name type="synonym">Blatta americana</name>
    <dbReference type="NCBI Taxonomy" id="6978"/>
    <lineage>
        <taxon>Eukaryota</taxon>
        <taxon>Metazoa</taxon>
        <taxon>Ecdysozoa</taxon>
        <taxon>Arthropoda</taxon>
        <taxon>Hexapoda</taxon>
        <taxon>Insecta</taxon>
        <taxon>Pterygota</taxon>
        <taxon>Neoptera</taxon>
        <taxon>Polyneoptera</taxon>
        <taxon>Dictyoptera</taxon>
        <taxon>Blattodea</taxon>
        <taxon>Blattoidea</taxon>
        <taxon>Blattidae</taxon>
        <taxon>Blattinae</taxon>
        <taxon>Periplaneta</taxon>
    </lineage>
</organism>
<gene>
    <name evidence="2" type="ORF">ANN_07040</name>
</gene>